<comment type="similarity">
    <text evidence="2 13">Belongs to the SUA5 family.</text>
</comment>
<dbReference type="InterPro" id="IPR038385">
    <property type="entry name" value="Sua5/YwlC_C"/>
</dbReference>
<dbReference type="Gene3D" id="3.40.50.11030">
    <property type="entry name" value="Threonylcarbamoyl-AMP synthase, C-terminal domain"/>
    <property type="match status" value="1"/>
</dbReference>
<evidence type="ECO:0000313" key="15">
    <source>
        <dbReference type="EMBL" id="CAG9932274.1"/>
    </source>
</evidence>
<dbReference type="Proteomes" id="UP000839052">
    <property type="component" value="Chromosome"/>
</dbReference>
<keyword evidence="6 13" id="KW-0808">Transferase</keyword>
<dbReference type="PANTHER" id="PTHR17490:SF16">
    <property type="entry name" value="THREONYLCARBAMOYL-AMP SYNTHASE"/>
    <property type="match status" value="1"/>
</dbReference>
<dbReference type="PANTHER" id="PTHR17490">
    <property type="entry name" value="SUA5"/>
    <property type="match status" value="1"/>
</dbReference>
<dbReference type="GO" id="GO:0061710">
    <property type="term" value="F:L-threonylcarbamoyladenylate synthase"/>
    <property type="evidence" value="ECO:0007669"/>
    <property type="project" value="UniProtKB-EC"/>
</dbReference>
<sequence length="351" mass="38000">MSRRRNCDKPTECRIENKTLSVNPHTIPNDQIQAAAALLRAGETVAFPTETVYGLGADASNPLAVRKIFEIKGRPVYHPLIVHIAATSQLPAWARNIPDAAWRLADAFWPGPLTLILQRSSQVPNEVTGGQDTVGLRVPDHPIATALLHAFGGGIAAPSANRFGQVSPTTAQHVHDKLGSRVGMLLDGGPCRIGVESTIVSLAHGEAVLLRPGGLSIEAIENTLNKKILLAQATASKVRASGLLDLHYAPTTPIEIHPADELWRRAHQLAKLGHKVAILKLSDDNKCINSNGITCFQMPLLADEYGRDLYATLHRIDHASFDHILAETPPVTQEWVAINDRIRRAAHSGHS</sequence>
<dbReference type="InterPro" id="IPR005145">
    <property type="entry name" value="Sua5_C"/>
</dbReference>
<dbReference type="InterPro" id="IPR010923">
    <property type="entry name" value="T(6)A37_SUA5"/>
</dbReference>
<evidence type="ECO:0000256" key="12">
    <source>
        <dbReference type="ARBA" id="ARBA00048366"/>
    </source>
</evidence>
<protein>
    <recommendedName>
        <fullName evidence="4 13">Threonylcarbamoyl-AMP synthase</fullName>
        <shortName evidence="13">TC-AMP synthase</shortName>
        <ecNumber evidence="3 13">2.7.7.87</ecNumber>
    </recommendedName>
    <alternativeName>
        <fullName evidence="11 13">L-threonylcarbamoyladenylate synthase</fullName>
    </alternativeName>
</protein>
<dbReference type="Pfam" id="PF01300">
    <property type="entry name" value="Sua5_yciO_yrdC"/>
    <property type="match status" value="1"/>
</dbReference>
<reference evidence="15 16" key="1">
    <citation type="submission" date="2021-10" db="EMBL/GenBank/DDBJ databases">
        <authorList>
            <person name="Koch H."/>
        </authorList>
    </citation>
    <scope>NUCLEOTIDE SEQUENCE [LARGE SCALE GENOMIC DNA]</scope>
    <source>
        <strain evidence="15">6680</strain>
    </source>
</reference>
<comment type="function">
    <text evidence="13">Required for the formation of a threonylcarbamoyl group on adenosine at position 37 (t(6)A37) in tRNAs that read codons beginning with adenine.</text>
</comment>
<evidence type="ECO:0000256" key="1">
    <source>
        <dbReference type="ARBA" id="ARBA00004496"/>
    </source>
</evidence>
<evidence type="ECO:0000256" key="8">
    <source>
        <dbReference type="ARBA" id="ARBA00022695"/>
    </source>
</evidence>
<evidence type="ECO:0000256" key="3">
    <source>
        <dbReference type="ARBA" id="ARBA00012584"/>
    </source>
</evidence>
<keyword evidence="8 13" id="KW-0548">Nucleotidyltransferase</keyword>
<organism evidence="15 16">
    <name type="scientific">Candidatus Nitrotoga arctica</name>
    <dbReference type="NCBI Taxonomy" id="453162"/>
    <lineage>
        <taxon>Bacteria</taxon>
        <taxon>Pseudomonadati</taxon>
        <taxon>Pseudomonadota</taxon>
        <taxon>Betaproteobacteria</taxon>
        <taxon>Nitrosomonadales</taxon>
        <taxon>Gallionellaceae</taxon>
        <taxon>Candidatus Nitrotoga</taxon>
    </lineage>
</organism>
<keyword evidence="9 13" id="KW-0547">Nucleotide-binding</keyword>
<dbReference type="EMBL" id="OU912926">
    <property type="protein sequence ID" value="CAG9932274.1"/>
    <property type="molecule type" value="Genomic_DNA"/>
</dbReference>
<dbReference type="InterPro" id="IPR050156">
    <property type="entry name" value="TC-AMP_synthase_SUA5"/>
</dbReference>
<evidence type="ECO:0000256" key="5">
    <source>
        <dbReference type="ARBA" id="ARBA00022490"/>
    </source>
</evidence>
<evidence type="ECO:0000313" key="16">
    <source>
        <dbReference type="Proteomes" id="UP000839052"/>
    </source>
</evidence>
<keyword evidence="5 13" id="KW-0963">Cytoplasm</keyword>
<comment type="subcellular location">
    <subcellularLocation>
        <location evidence="1 13">Cytoplasm</location>
    </subcellularLocation>
</comment>
<evidence type="ECO:0000256" key="10">
    <source>
        <dbReference type="ARBA" id="ARBA00022840"/>
    </source>
</evidence>
<keyword evidence="16" id="KW-1185">Reference proteome</keyword>
<dbReference type="SUPFAM" id="SSF55821">
    <property type="entry name" value="YrdC/RibB"/>
    <property type="match status" value="1"/>
</dbReference>
<keyword evidence="7 13" id="KW-0819">tRNA processing</keyword>
<gene>
    <name evidence="15" type="primary">sua</name>
    <name evidence="15" type="ORF">NTG6680_1021</name>
</gene>
<evidence type="ECO:0000256" key="7">
    <source>
        <dbReference type="ARBA" id="ARBA00022694"/>
    </source>
</evidence>
<evidence type="ECO:0000256" key="2">
    <source>
        <dbReference type="ARBA" id="ARBA00007663"/>
    </source>
</evidence>
<feature type="domain" description="YrdC-like" evidence="14">
    <location>
        <begin position="29"/>
        <end position="215"/>
    </location>
</feature>
<keyword evidence="10 13" id="KW-0067">ATP-binding</keyword>
<dbReference type="Gene3D" id="3.90.870.10">
    <property type="entry name" value="DHBP synthase"/>
    <property type="match status" value="1"/>
</dbReference>
<dbReference type="PROSITE" id="PS51163">
    <property type="entry name" value="YRDC"/>
    <property type="match status" value="1"/>
</dbReference>
<evidence type="ECO:0000256" key="4">
    <source>
        <dbReference type="ARBA" id="ARBA00015492"/>
    </source>
</evidence>
<evidence type="ECO:0000256" key="11">
    <source>
        <dbReference type="ARBA" id="ARBA00029774"/>
    </source>
</evidence>
<accession>A0ABM8YXK1</accession>
<evidence type="ECO:0000256" key="9">
    <source>
        <dbReference type="ARBA" id="ARBA00022741"/>
    </source>
</evidence>
<comment type="catalytic activity">
    <reaction evidence="12 13">
        <text>L-threonine + hydrogencarbonate + ATP = L-threonylcarbamoyladenylate + diphosphate + H2O</text>
        <dbReference type="Rhea" id="RHEA:36407"/>
        <dbReference type="ChEBI" id="CHEBI:15377"/>
        <dbReference type="ChEBI" id="CHEBI:17544"/>
        <dbReference type="ChEBI" id="CHEBI:30616"/>
        <dbReference type="ChEBI" id="CHEBI:33019"/>
        <dbReference type="ChEBI" id="CHEBI:57926"/>
        <dbReference type="ChEBI" id="CHEBI:73682"/>
        <dbReference type="EC" id="2.7.7.87"/>
    </reaction>
</comment>
<evidence type="ECO:0000259" key="14">
    <source>
        <dbReference type="PROSITE" id="PS51163"/>
    </source>
</evidence>
<name>A0ABM8YXK1_9PROT</name>
<dbReference type="InterPro" id="IPR006070">
    <property type="entry name" value="Sua5-like_dom"/>
</dbReference>
<dbReference type="PIRSF" id="PIRSF004930">
    <property type="entry name" value="Tln_factor_SUA5"/>
    <property type="match status" value="1"/>
</dbReference>
<evidence type="ECO:0000256" key="13">
    <source>
        <dbReference type="PIRNR" id="PIRNR004930"/>
    </source>
</evidence>
<proteinExistence type="inferred from homology"/>
<dbReference type="Pfam" id="PF03481">
    <property type="entry name" value="Sua5_C"/>
    <property type="match status" value="1"/>
</dbReference>
<dbReference type="InterPro" id="IPR017945">
    <property type="entry name" value="DHBP_synth_RibB-like_a/b_dom"/>
</dbReference>
<dbReference type="NCBIfam" id="TIGR00057">
    <property type="entry name" value="L-threonylcarbamoyladenylate synthase"/>
    <property type="match status" value="1"/>
</dbReference>
<dbReference type="EC" id="2.7.7.87" evidence="3 13"/>
<evidence type="ECO:0000256" key="6">
    <source>
        <dbReference type="ARBA" id="ARBA00022679"/>
    </source>
</evidence>